<reference evidence="2 3" key="1">
    <citation type="journal article" date="2018" name="Front. Plant Sci.">
        <title>Red Clover (Trifolium pratense) and Zigzag Clover (T. medium) - A Picture of Genomic Similarities and Differences.</title>
        <authorList>
            <person name="Dluhosova J."/>
            <person name="Istvanek J."/>
            <person name="Nedelnik J."/>
            <person name="Repkova J."/>
        </authorList>
    </citation>
    <scope>NUCLEOTIDE SEQUENCE [LARGE SCALE GENOMIC DNA]</scope>
    <source>
        <strain evidence="3">cv. 10/8</strain>
        <tissue evidence="2">Leaf</tissue>
    </source>
</reference>
<evidence type="ECO:0000313" key="2">
    <source>
        <dbReference type="EMBL" id="MCI11896.1"/>
    </source>
</evidence>
<sequence length="111" mass="13404">MRGREREHSAAPRATLGRMHRSPPSPEARQKWGDDYDDSGEWTEVRQRRRKERRTADGGHDRSRQRSRYRSRSTFNPSNRFFNDRQFWNQPSTRDPAQRDMAQPRFSRERG</sequence>
<evidence type="ECO:0000313" key="3">
    <source>
        <dbReference type="Proteomes" id="UP000265520"/>
    </source>
</evidence>
<dbReference type="EMBL" id="LXQA010081953">
    <property type="protein sequence ID" value="MCI11896.1"/>
    <property type="molecule type" value="Genomic_DNA"/>
</dbReference>
<feature type="region of interest" description="Disordered" evidence="1">
    <location>
        <begin position="1"/>
        <end position="111"/>
    </location>
</feature>
<accession>A0A392PKS2</accession>
<evidence type="ECO:0000256" key="1">
    <source>
        <dbReference type="SAM" id="MobiDB-lite"/>
    </source>
</evidence>
<dbReference type="Proteomes" id="UP000265520">
    <property type="component" value="Unassembled WGS sequence"/>
</dbReference>
<feature type="compositionally biased region" description="Basic and acidic residues" evidence="1">
    <location>
        <begin position="54"/>
        <end position="64"/>
    </location>
</feature>
<keyword evidence="3" id="KW-1185">Reference proteome</keyword>
<feature type="compositionally biased region" description="Basic and acidic residues" evidence="1">
    <location>
        <begin position="1"/>
        <end position="10"/>
    </location>
</feature>
<proteinExistence type="predicted"/>
<dbReference type="AlphaFoldDB" id="A0A392PKS2"/>
<name>A0A392PKS2_9FABA</name>
<protein>
    <submittedName>
        <fullName evidence="2">Uncharacterized protein</fullName>
    </submittedName>
</protein>
<feature type="non-terminal residue" evidence="2">
    <location>
        <position position="111"/>
    </location>
</feature>
<organism evidence="2 3">
    <name type="scientific">Trifolium medium</name>
    <dbReference type="NCBI Taxonomy" id="97028"/>
    <lineage>
        <taxon>Eukaryota</taxon>
        <taxon>Viridiplantae</taxon>
        <taxon>Streptophyta</taxon>
        <taxon>Embryophyta</taxon>
        <taxon>Tracheophyta</taxon>
        <taxon>Spermatophyta</taxon>
        <taxon>Magnoliopsida</taxon>
        <taxon>eudicotyledons</taxon>
        <taxon>Gunneridae</taxon>
        <taxon>Pentapetalae</taxon>
        <taxon>rosids</taxon>
        <taxon>fabids</taxon>
        <taxon>Fabales</taxon>
        <taxon>Fabaceae</taxon>
        <taxon>Papilionoideae</taxon>
        <taxon>50 kb inversion clade</taxon>
        <taxon>NPAAA clade</taxon>
        <taxon>Hologalegina</taxon>
        <taxon>IRL clade</taxon>
        <taxon>Trifolieae</taxon>
        <taxon>Trifolium</taxon>
    </lineage>
</organism>
<comment type="caution">
    <text evidence="2">The sequence shown here is derived from an EMBL/GenBank/DDBJ whole genome shotgun (WGS) entry which is preliminary data.</text>
</comment>
<feature type="compositionally biased region" description="Polar residues" evidence="1">
    <location>
        <begin position="74"/>
        <end position="95"/>
    </location>
</feature>